<comment type="caution">
    <text evidence="1">The sequence shown here is derived from an EMBL/GenBank/DDBJ whole genome shotgun (WGS) entry which is preliminary data.</text>
</comment>
<dbReference type="GO" id="GO:0003677">
    <property type="term" value="F:DNA binding"/>
    <property type="evidence" value="ECO:0007669"/>
    <property type="project" value="InterPro"/>
</dbReference>
<dbReference type="EMBL" id="JADNRY010000003">
    <property type="protein sequence ID" value="KAF9077853.1"/>
    <property type="molecule type" value="Genomic_DNA"/>
</dbReference>
<reference evidence="1" key="1">
    <citation type="submission" date="2020-11" db="EMBL/GenBank/DDBJ databases">
        <authorList>
            <consortium name="DOE Joint Genome Institute"/>
            <person name="Ahrendt S."/>
            <person name="Riley R."/>
            <person name="Andreopoulos W."/>
            <person name="Labutti K."/>
            <person name="Pangilinan J."/>
            <person name="Ruiz-Duenas F.J."/>
            <person name="Barrasa J.M."/>
            <person name="Sanchez-Garcia M."/>
            <person name="Camarero S."/>
            <person name="Miyauchi S."/>
            <person name="Serrano A."/>
            <person name="Linde D."/>
            <person name="Babiker R."/>
            <person name="Drula E."/>
            <person name="Ayuso-Fernandez I."/>
            <person name="Pacheco R."/>
            <person name="Padilla G."/>
            <person name="Ferreira P."/>
            <person name="Barriuso J."/>
            <person name="Kellner H."/>
            <person name="Castanera R."/>
            <person name="Alfaro M."/>
            <person name="Ramirez L."/>
            <person name="Pisabarro A.G."/>
            <person name="Kuo A."/>
            <person name="Tritt A."/>
            <person name="Lipzen A."/>
            <person name="He G."/>
            <person name="Yan M."/>
            <person name="Ng V."/>
            <person name="Cullen D."/>
            <person name="Martin F."/>
            <person name="Rosso M.-N."/>
            <person name="Henrissat B."/>
            <person name="Hibbett D."/>
            <person name="Martinez A.T."/>
            <person name="Grigoriev I.V."/>
        </authorList>
    </citation>
    <scope>NUCLEOTIDE SEQUENCE</scope>
    <source>
        <strain evidence="1">AH 40177</strain>
    </source>
</reference>
<evidence type="ECO:0000313" key="1">
    <source>
        <dbReference type="EMBL" id="KAF9077853.1"/>
    </source>
</evidence>
<dbReference type="Proteomes" id="UP000772434">
    <property type="component" value="Unassembled WGS sequence"/>
</dbReference>
<dbReference type="GO" id="GO:0016887">
    <property type="term" value="F:ATP hydrolysis activity"/>
    <property type="evidence" value="ECO:0007669"/>
    <property type="project" value="InterPro"/>
</dbReference>
<organism evidence="1 2">
    <name type="scientific">Rhodocollybia butyracea</name>
    <dbReference type="NCBI Taxonomy" id="206335"/>
    <lineage>
        <taxon>Eukaryota</taxon>
        <taxon>Fungi</taxon>
        <taxon>Dikarya</taxon>
        <taxon>Basidiomycota</taxon>
        <taxon>Agaricomycotina</taxon>
        <taxon>Agaricomycetes</taxon>
        <taxon>Agaricomycetidae</taxon>
        <taxon>Agaricales</taxon>
        <taxon>Marasmiineae</taxon>
        <taxon>Omphalotaceae</taxon>
        <taxon>Rhodocollybia</taxon>
    </lineage>
</organism>
<keyword evidence="2" id="KW-1185">Reference proteome</keyword>
<protein>
    <submittedName>
        <fullName evidence="1">Uncharacterized protein</fullName>
    </submittedName>
</protein>
<name>A0A9P5UGT9_9AGAR</name>
<dbReference type="AlphaFoldDB" id="A0A9P5UGT9"/>
<gene>
    <name evidence="1" type="ORF">BDP27DRAFT_1413538</name>
</gene>
<dbReference type="InterPro" id="IPR044972">
    <property type="entry name" value="Mot1"/>
</dbReference>
<accession>A0A9P5UGT9</accession>
<evidence type="ECO:0000313" key="2">
    <source>
        <dbReference type="Proteomes" id="UP000772434"/>
    </source>
</evidence>
<proteinExistence type="predicted"/>
<sequence>MTSQQFAIEGDIETTGITILSDAIDAAVLGLGDRDDDFRAVASSGLLPVTGHLVDQLPEALDRILLVLWSCLGDTEDALSSSVGAVMKLLGKIVVYDKLIEILANETVFLPLNTLRPYFPFSNILLPTSVRLSIVKTLHSFLAVESLPRTDLCVLPSPLISNSHY</sequence>
<dbReference type="PANTHER" id="PTHR36498:SF1">
    <property type="entry name" value="TATA-BINDING PROTEIN-ASSOCIATED FACTOR 172"/>
    <property type="match status" value="1"/>
</dbReference>
<dbReference type="GO" id="GO:0017025">
    <property type="term" value="F:TBP-class protein binding"/>
    <property type="evidence" value="ECO:0007669"/>
    <property type="project" value="InterPro"/>
</dbReference>
<dbReference type="PANTHER" id="PTHR36498">
    <property type="entry name" value="TATA-BINDING PROTEIN-ASSOCIATED FACTOR 172"/>
    <property type="match status" value="1"/>
</dbReference>
<dbReference type="OrthoDB" id="10252227at2759"/>